<dbReference type="SUPFAM" id="SSF50978">
    <property type="entry name" value="WD40 repeat-like"/>
    <property type="match status" value="1"/>
</dbReference>
<sequence>MSESNHFFDAGNDPELDLLVQASSIYEPVTFPHETRDNTELDKQDSSEPTKDSSWNVVEDVVLRGERLKSSDADWDDVEDPALMVVPRSSKSMSGVSQHRDFIRALPVGLAKRILGLLDKASLQSCKHVSQHWQYLTEEIVAEHSVKEMVENQAVILQGIPSVDNSAYARIREVLVPLRKEEMYLQTKRSFLKDNEDIRGFESVYSKIKTKVVEMEERNVYCGLYNILIVLDREDPSRVIHYGGGRMVALGSKDRTVRLLDTMLLKEVPPLMHGHAGSVRAVLVCEERELVISASYDLSIRCWNMKTGACVMLFSGHMGTITCLDLHGNHLVSGSRDCKVKVWSLQTGQCYDKMRFRHRKPVVCVKTDSSLVLSGCEGGLIKVWDMKTATLLKVTQGHQGSVKCLFFDQFHILSGGSDGQVMAWSTDCDFKKCLMTFQHPREVLTLSSLFLRVITGCVDGRIRIFNLLSGDCLRIIKIGTDESPIRSLHTHHNTIMVNSGSRVLFLQFAQQQWDYTAPSERKRITGHSLPRPNHPGLASSSKAKKNERRCRTPSLSQRMRSLSAPNMQPSHEKRYTAQKCVMTPSERAVRERVRKRGPHQPITTTQVLLKVRPNRQTECKDLATSNMELNATVRDAWGPAPTIASSSPPAPKASKRSQSAPKPSSFKGMLKIYTPLKSHALDLNLQHSPHCSIPSSPLMQTFPKPRRPQTACRARQVGNSTTTTTTTNSQEDIQSSGNTFLRTELKHVGSYVGFEIPGKSRQPHNPLDPFRESGGFQLWTDTQLEEYKQAQMQANTYTLSKEEKKRQCRTSWKTKAKVAPSKPSELEEETFT</sequence>
<dbReference type="Gene3D" id="2.130.10.10">
    <property type="entry name" value="YVTN repeat-like/Quinoprotein amine dehydrogenase"/>
    <property type="match status" value="1"/>
</dbReference>
<feature type="compositionally biased region" description="Polar residues" evidence="4">
    <location>
        <begin position="553"/>
        <end position="569"/>
    </location>
</feature>
<dbReference type="InterPro" id="IPR036322">
    <property type="entry name" value="WD40_repeat_dom_sf"/>
</dbReference>
<dbReference type="Proteomes" id="UP001274896">
    <property type="component" value="Unassembled WGS sequence"/>
</dbReference>
<comment type="caution">
    <text evidence="5">The sequence shown here is derived from an EMBL/GenBank/DDBJ whole genome shotgun (WGS) entry which is preliminary data.</text>
</comment>
<dbReference type="InterPro" id="IPR051075">
    <property type="entry name" value="SCF_subunit_WD-repeat"/>
</dbReference>
<dbReference type="SUPFAM" id="SSF81383">
    <property type="entry name" value="F-box domain"/>
    <property type="match status" value="1"/>
</dbReference>
<evidence type="ECO:0000256" key="3">
    <source>
        <dbReference type="PROSITE-ProRule" id="PRU00221"/>
    </source>
</evidence>
<proteinExistence type="predicted"/>
<feature type="region of interest" description="Disordered" evidence="4">
    <location>
        <begin position="695"/>
        <end position="734"/>
    </location>
</feature>
<organism evidence="5 6">
    <name type="scientific">Hemibagrus guttatus</name>
    <dbReference type="NCBI Taxonomy" id="175788"/>
    <lineage>
        <taxon>Eukaryota</taxon>
        <taxon>Metazoa</taxon>
        <taxon>Chordata</taxon>
        <taxon>Craniata</taxon>
        <taxon>Vertebrata</taxon>
        <taxon>Euteleostomi</taxon>
        <taxon>Actinopterygii</taxon>
        <taxon>Neopterygii</taxon>
        <taxon>Teleostei</taxon>
        <taxon>Ostariophysi</taxon>
        <taxon>Siluriformes</taxon>
        <taxon>Bagridae</taxon>
        <taxon>Hemibagrus</taxon>
    </lineage>
</organism>
<keyword evidence="2" id="KW-0677">Repeat</keyword>
<dbReference type="CDD" id="cd00200">
    <property type="entry name" value="WD40"/>
    <property type="match status" value="1"/>
</dbReference>
<dbReference type="SMART" id="SM00320">
    <property type="entry name" value="WD40"/>
    <property type="match status" value="5"/>
</dbReference>
<dbReference type="CDD" id="cd22136">
    <property type="entry name" value="F-box_FBXW10"/>
    <property type="match status" value="1"/>
</dbReference>
<protein>
    <recommendedName>
        <fullName evidence="7">F-box/WD repeat-containing protein 10</fullName>
    </recommendedName>
</protein>
<dbReference type="Gene3D" id="1.20.1280.50">
    <property type="match status" value="1"/>
</dbReference>
<dbReference type="PROSITE" id="PS50294">
    <property type="entry name" value="WD_REPEATS_REGION"/>
    <property type="match status" value="2"/>
</dbReference>
<dbReference type="PANTHER" id="PTHR19872:SF7">
    <property type="entry name" value="F-BOX AND WD REPEAT DOMAIN CONTAINING PROTEIN 10B-RELATED"/>
    <property type="match status" value="1"/>
</dbReference>
<dbReference type="InterPro" id="IPR036047">
    <property type="entry name" value="F-box-like_dom_sf"/>
</dbReference>
<keyword evidence="1 3" id="KW-0853">WD repeat</keyword>
<evidence type="ECO:0000256" key="1">
    <source>
        <dbReference type="ARBA" id="ARBA00022574"/>
    </source>
</evidence>
<feature type="repeat" description="WD" evidence="3">
    <location>
        <begin position="272"/>
        <end position="313"/>
    </location>
</feature>
<feature type="compositionally biased region" description="Low complexity" evidence="4">
    <location>
        <begin position="656"/>
        <end position="665"/>
    </location>
</feature>
<evidence type="ECO:0000313" key="5">
    <source>
        <dbReference type="EMBL" id="KAK3529490.1"/>
    </source>
</evidence>
<evidence type="ECO:0000313" key="6">
    <source>
        <dbReference type="Proteomes" id="UP001274896"/>
    </source>
</evidence>
<dbReference type="Pfam" id="PF00400">
    <property type="entry name" value="WD40"/>
    <property type="match status" value="4"/>
</dbReference>
<keyword evidence="6" id="KW-1185">Reference proteome</keyword>
<reference evidence="5" key="1">
    <citation type="submission" date="2023-06" db="EMBL/GenBank/DDBJ databases">
        <title>Male Hemibagrus guttatus genome.</title>
        <authorList>
            <person name="Bian C."/>
        </authorList>
    </citation>
    <scope>NUCLEOTIDE SEQUENCE</scope>
    <source>
        <strain evidence="5">Male_cb2023</strain>
        <tissue evidence="5">Muscle</tissue>
    </source>
</reference>
<accession>A0AAE0V104</accession>
<dbReference type="InterPro" id="IPR015943">
    <property type="entry name" value="WD40/YVTN_repeat-like_dom_sf"/>
</dbReference>
<feature type="compositionally biased region" description="Basic and acidic residues" evidence="4">
    <location>
        <begin position="33"/>
        <end position="51"/>
    </location>
</feature>
<feature type="region of interest" description="Disordered" evidence="4">
    <location>
        <begin position="636"/>
        <end position="666"/>
    </location>
</feature>
<gene>
    <name evidence="5" type="ORF">QTP70_031730</name>
</gene>
<dbReference type="PROSITE" id="PS50082">
    <property type="entry name" value="WD_REPEATS_2"/>
    <property type="match status" value="3"/>
</dbReference>
<evidence type="ECO:0000256" key="4">
    <source>
        <dbReference type="SAM" id="MobiDB-lite"/>
    </source>
</evidence>
<evidence type="ECO:0000256" key="2">
    <source>
        <dbReference type="ARBA" id="ARBA00022737"/>
    </source>
</evidence>
<name>A0AAE0V104_9TELE</name>
<evidence type="ECO:0008006" key="7">
    <source>
        <dbReference type="Google" id="ProtNLM"/>
    </source>
</evidence>
<feature type="repeat" description="WD" evidence="3">
    <location>
        <begin position="314"/>
        <end position="353"/>
    </location>
</feature>
<dbReference type="AlphaFoldDB" id="A0AAE0V104"/>
<feature type="region of interest" description="Disordered" evidence="4">
    <location>
        <begin position="519"/>
        <end position="574"/>
    </location>
</feature>
<dbReference type="InterPro" id="IPR001680">
    <property type="entry name" value="WD40_rpt"/>
</dbReference>
<dbReference type="EMBL" id="JAUCMX010000012">
    <property type="protein sequence ID" value="KAK3529490.1"/>
    <property type="molecule type" value="Genomic_DNA"/>
</dbReference>
<dbReference type="PANTHER" id="PTHR19872">
    <property type="entry name" value="UBIQUITIN LIGASE SPECIFICITY FACTOR/HREP PROTEIN"/>
    <property type="match status" value="1"/>
</dbReference>
<feature type="repeat" description="WD" evidence="3">
    <location>
        <begin position="395"/>
        <end position="425"/>
    </location>
</feature>
<feature type="region of interest" description="Disordered" evidence="4">
    <location>
        <begin position="29"/>
        <end position="54"/>
    </location>
</feature>
<feature type="region of interest" description="Disordered" evidence="4">
    <location>
        <begin position="811"/>
        <end position="832"/>
    </location>
</feature>